<dbReference type="RefSeq" id="WP_204060421.1">
    <property type="nucleotide sequence ID" value="NZ_BAAAGP010000028.1"/>
</dbReference>
<comment type="subcellular location">
    <subcellularLocation>
        <location evidence="2">Cell membrane</location>
    </subcellularLocation>
</comment>
<dbReference type="EC" id="2.7.13.3" evidence="3"/>
<dbReference type="SMART" id="SM00388">
    <property type="entry name" value="HisKA"/>
    <property type="match status" value="1"/>
</dbReference>
<comment type="catalytic activity">
    <reaction evidence="1">
        <text>ATP + protein L-histidine = ADP + protein N-phospho-L-histidine.</text>
        <dbReference type="EC" id="2.7.13.3"/>
    </reaction>
</comment>
<dbReference type="PANTHER" id="PTHR45436">
    <property type="entry name" value="SENSOR HISTIDINE KINASE YKOH"/>
    <property type="match status" value="1"/>
</dbReference>
<dbReference type="PRINTS" id="PR00344">
    <property type="entry name" value="BCTRLSENSOR"/>
</dbReference>
<evidence type="ECO:0000256" key="10">
    <source>
        <dbReference type="ARBA" id="ARBA00023136"/>
    </source>
</evidence>
<evidence type="ECO:0000256" key="5">
    <source>
        <dbReference type="ARBA" id="ARBA00022679"/>
    </source>
</evidence>
<evidence type="ECO:0000256" key="3">
    <source>
        <dbReference type="ARBA" id="ARBA00012438"/>
    </source>
</evidence>
<dbReference type="SMART" id="SM00387">
    <property type="entry name" value="HATPase_c"/>
    <property type="match status" value="1"/>
</dbReference>
<organism evidence="12 13">
    <name type="scientific">Microbispora corallina</name>
    <dbReference type="NCBI Taxonomy" id="83302"/>
    <lineage>
        <taxon>Bacteria</taxon>
        <taxon>Bacillati</taxon>
        <taxon>Actinomycetota</taxon>
        <taxon>Actinomycetes</taxon>
        <taxon>Streptosporangiales</taxon>
        <taxon>Streptosporangiaceae</taxon>
        <taxon>Microbispora</taxon>
    </lineage>
</organism>
<dbReference type="InterPro" id="IPR036097">
    <property type="entry name" value="HisK_dim/P_sf"/>
</dbReference>
<dbReference type="PROSITE" id="PS50109">
    <property type="entry name" value="HIS_KIN"/>
    <property type="match status" value="1"/>
</dbReference>
<comment type="caution">
    <text evidence="12">The sequence shown here is derived from an EMBL/GenBank/DDBJ whole genome shotgun (WGS) entry which is preliminary data.</text>
</comment>
<evidence type="ECO:0000313" key="13">
    <source>
        <dbReference type="Proteomes" id="UP000603904"/>
    </source>
</evidence>
<dbReference type="SUPFAM" id="SSF47384">
    <property type="entry name" value="Homodimeric domain of signal transducing histidine kinase"/>
    <property type="match status" value="1"/>
</dbReference>
<dbReference type="Gene3D" id="1.10.287.130">
    <property type="match status" value="1"/>
</dbReference>
<evidence type="ECO:0000259" key="11">
    <source>
        <dbReference type="PROSITE" id="PS50109"/>
    </source>
</evidence>
<dbReference type="InterPro" id="IPR003594">
    <property type="entry name" value="HATPase_dom"/>
</dbReference>
<evidence type="ECO:0000256" key="8">
    <source>
        <dbReference type="ARBA" id="ARBA00022989"/>
    </source>
</evidence>
<keyword evidence="4" id="KW-0597">Phosphoprotein</keyword>
<accession>A0ABQ4G8C1</accession>
<dbReference type="InterPro" id="IPR036890">
    <property type="entry name" value="HATPase_C_sf"/>
</dbReference>
<dbReference type="PANTHER" id="PTHR45436:SF5">
    <property type="entry name" value="SENSOR HISTIDINE KINASE TRCS"/>
    <property type="match status" value="1"/>
</dbReference>
<dbReference type="InterPro" id="IPR003661">
    <property type="entry name" value="HisK_dim/P_dom"/>
</dbReference>
<keyword evidence="7" id="KW-0418">Kinase</keyword>
<evidence type="ECO:0000256" key="9">
    <source>
        <dbReference type="ARBA" id="ARBA00023012"/>
    </source>
</evidence>
<dbReference type="InterPro" id="IPR050428">
    <property type="entry name" value="TCS_sensor_his_kinase"/>
</dbReference>
<proteinExistence type="predicted"/>
<dbReference type="Pfam" id="PF02518">
    <property type="entry name" value="HATPase_c"/>
    <property type="match status" value="1"/>
</dbReference>
<evidence type="ECO:0000313" key="12">
    <source>
        <dbReference type="EMBL" id="GIH43296.1"/>
    </source>
</evidence>
<reference evidence="12 13" key="1">
    <citation type="submission" date="2021-01" db="EMBL/GenBank/DDBJ databases">
        <title>Whole genome shotgun sequence of Microbispora corallina NBRC 16416.</title>
        <authorList>
            <person name="Komaki H."/>
            <person name="Tamura T."/>
        </authorList>
    </citation>
    <scope>NUCLEOTIDE SEQUENCE [LARGE SCALE GENOMIC DNA]</scope>
    <source>
        <strain evidence="12 13">NBRC 16416</strain>
    </source>
</reference>
<sequence>MPRLAGRPDAVGGQGPLRSRCLPVLLGLTVAVAVTCKLTERRTRRVMAAISTALSHAGEEGREVALADRSYGEEVEDLLTATEATLDVCRRMRWFAADLSHELRTPLTALRTELEEAQLHPGHVDVPRLVDMGLRSIERADAVLANMLMLARLQSAGSDPERFDLLELVREETTSAIGHHAVHLRPSEAVTVSAVREQIRQALANLIDNAQRHAAGRVDVEVRHDDGMACLIVDDDGDGIAVDDRERVFQRFTRLDGDRRHDEGGAGLGLSVTRVIAEAHGGTVQVEDSPQRGARFVLRLPAG</sequence>
<keyword evidence="10" id="KW-0472">Membrane</keyword>
<dbReference type="Gene3D" id="3.30.565.10">
    <property type="entry name" value="Histidine kinase-like ATPase, C-terminal domain"/>
    <property type="match status" value="1"/>
</dbReference>
<keyword evidence="5" id="KW-0808">Transferase</keyword>
<dbReference type="CDD" id="cd00075">
    <property type="entry name" value="HATPase"/>
    <property type="match status" value="1"/>
</dbReference>
<evidence type="ECO:0000256" key="4">
    <source>
        <dbReference type="ARBA" id="ARBA00022553"/>
    </source>
</evidence>
<keyword evidence="9" id="KW-0902">Two-component regulatory system</keyword>
<dbReference type="CDD" id="cd00082">
    <property type="entry name" value="HisKA"/>
    <property type="match status" value="1"/>
</dbReference>
<keyword evidence="8" id="KW-1133">Transmembrane helix</keyword>
<feature type="domain" description="Histidine kinase" evidence="11">
    <location>
        <begin position="98"/>
        <end position="303"/>
    </location>
</feature>
<dbReference type="EMBL" id="BOOC01000037">
    <property type="protein sequence ID" value="GIH43296.1"/>
    <property type="molecule type" value="Genomic_DNA"/>
</dbReference>
<dbReference type="Proteomes" id="UP000603904">
    <property type="component" value="Unassembled WGS sequence"/>
</dbReference>
<dbReference type="Pfam" id="PF00512">
    <property type="entry name" value="HisKA"/>
    <property type="match status" value="1"/>
</dbReference>
<evidence type="ECO:0000256" key="6">
    <source>
        <dbReference type="ARBA" id="ARBA00022692"/>
    </source>
</evidence>
<dbReference type="SUPFAM" id="SSF55874">
    <property type="entry name" value="ATPase domain of HSP90 chaperone/DNA topoisomerase II/histidine kinase"/>
    <property type="match status" value="1"/>
</dbReference>
<protein>
    <recommendedName>
        <fullName evidence="3">histidine kinase</fullName>
        <ecNumber evidence="3">2.7.13.3</ecNumber>
    </recommendedName>
</protein>
<gene>
    <name evidence="12" type="ORF">Mco01_62960</name>
</gene>
<dbReference type="InterPro" id="IPR005467">
    <property type="entry name" value="His_kinase_dom"/>
</dbReference>
<evidence type="ECO:0000256" key="2">
    <source>
        <dbReference type="ARBA" id="ARBA00004236"/>
    </source>
</evidence>
<evidence type="ECO:0000256" key="1">
    <source>
        <dbReference type="ARBA" id="ARBA00000085"/>
    </source>
</evidence>
<evidence type="ECO:0000256" key="7">
    <source>
        <dbReference type="ARBA" id="ARBA00022777"/>
    </source>
</evidence>
<keyword evidence="13" id="KW-1185">Reference proteome</keyword>
<dbReference type="InterPro" id="IPR004358">
    <property type="entry name" value="Sig_transdc_His_kin-like_C"/>
</dbReference>
<keyword evidence="6" id="KW-0812">Transmembrane</keyword>
<name>A0ABQ4G8C1_9ACTN</name>